<name>A0A3P7SXI5_RODNA</name>
<evidence type="ECO:0000313" key="2">
    <source>
        <dbReference type="EMBL" id="VDO01707.1"/>
    </source>
</evidence>
<proteinExistence type="predicted"/>
<dbReference type="AlphaFoldDB" id="A0A3P7SXI5"/>
<accession>A0A3P7SXI5</accession>
<reference evidence="2 3" key="1">
    <citation type="submission" date="2018-11" db="EMBL/GenBank/DDBJ databases">
        <authorList>
            <consortium name="Pathogen Informatics"/>
        </authorList>
    </citation>
    <scope>NUCLEOTIDE SEQUENCE [LARGE SCALE GENOMIC DNA]</scope>
</reference>
<sequence>MSLGVSGSATPLTTPNDLQSNNESPSFHGLQSTLPSGHHGVQQNMENIDSNTMLPIPVVSTDDNPDCLNQCCVDADFEASSSGSKSINSAPLHEGPPREFYSVFDTKKVNNPIPQNIRSSEIYHSLT</sequence>
<organism evidence="2 3">
    <name type="scientific">Rodentolepis nana</name>
    <name type="common">Dwarf tapeworm</name>
    <name type="synonym">Hymenolepis nana</name>
    <dbReference type="NCBI Taxonomy" id="102285"/>
    <lineage>
        <taxon>Eukaryota</taxon>
        <taxon>Metazoa</taxon>
        <taxon>Spiralia</taxon>
        <taxon>Lophotrochozoa</taxon>
        <taxon>Platyhelminthes</taxon>
        <taxon>Cestoda</taxon>
        <taxon>Eucestoda</taxon>
        <taxon>Cyclophyllidea</taxon>
        <taxon>Hymenolepididae</taxon>
        <taxon>Rodentolepis</taxon>
    </lineage>
</organism>
<keyword evidence="3" id="KW-1185">Reference proteome</keyword>
<dbReference type="Proteomes" id="UP000278807">
    <property type="component" value="Unassembled WGS sequence"/>
</dbReference>
<gene>
    <name evidence="2" type="ORF">HNAJ_LOCUS5847</name>
</gene>
<feature type="region of interest" description="Disordered" evidence="1">
    <location>
        <begin position="1"/>
        <end position="49"/>
    </location>
</feature>
<protein>
    <submittedName>
        <fullName evidence="2">Uncharacterized protein</fullName>
    </submittedName>
</protein>
<evidence type="ECO:0000256" key="1">
    <source>
        <dbReference type="SAM" id="MobiDB-lite"/>
    </source>
</evidence>
<evidence type="ECO:0000313" key="3">
    <source>
        <dbReference type="Proteomes" id="UP000278807"/>
    </source>
</evidence>
<dbReference type="EMBL" id="UZAE01005548">
    <property type="protein sequence ID" value="VDO01707.1"/>
    <property type="molecule type" value="Genomic_DNA"/>
</dbReference>